<sequence>MFFHYFSYFRKETGNKIYLFIFFSIFAAGLDGLGISALVPLISLDFTGEMGGDVVSKLVYWFFSFTGIEPSVKAVLVFILVIFFVKLLFSFSQQVISSYITTWLSEHLKRKSAIAYSNMTYSYYTTTKIGFLNNLLTTEIVTVVACFKKLSQVVVLACNLLAYLAFSFMVNWQLTVAVLLLGLVLNITYKKIRISVAKISYRITKVNASTQNILIEFISNYKYLKATSTSNIYLKHLFPVLNNSRMLNFRNNVYDSFTLTTFDFFRVVVLVAALAFMVEVKGAKITELIVPLALIARSFGMILGLQSVWQAFVSKSGSIVVLEEAERKLKLNSEISKNDEIQTFNHAIQMTNVSYSFDTNSVLNDVNLTIKKGMCIGLAGPSGSGKTTMVDILVGLLEPTKGKVEIDGKDYSTLNKESLRSHFGYVTQDPVIFNDSIANNISFWDTVQSTGSKLENALESAGCTEFVSEFPEKEQAMVGDKGVKLSGGQRQRISIAREIYSDSDIIVFDEATAALDSESERIIQDSIEKLRGNKTMLIIAHRLSTLKICDMIHVINNGSIVEEGTWDELLHSENVFAEMCRKQGIIS</sequence>
<keyword evidence="2" id="KW-0813">Transport</keyword>
<dbReference type="eggNOG" id="COG1132">
    <property type="taxonomic scope" value="Bacteria"/>
</dbReference>
<dbReference type="AlphaFoldDB" id="M1PHA8"/>
<dbReference type="GO" id="GO:0016887">
    <property type="term" value="F:ATP hydrolysis activity"/>
    <property type="evidence" value="ECO:0007669"/>
    <property type="project" value="InterPro"/>
</dbReference>
<comment type="subcellular location">
    <subcellularLocation>
        <location evidence="1">Cell membrane</location>
        <topology evidence="1">Multi-pass membrane protein</topology>
    </subcellularLocation>
</comment>
<evidence type="ECO:0000256" key="7">
    <source>
        <dbReference type="ARBA" id="ARBA00022989"/>
    </source>
</evidence>
<dbReference type="PROSITE" id="PS50929">
    <property type="entry name" value="ABC_TM1F"/>
    <property type="match status" value="1"/>
</dbReference>
<keyword evidence="4 9" id="KW-0812">Transmembrane</keyword>
<dbReference type="Gene3D" id="3.40.50.300">
    <property type="entry name" value="P-loop containing nucleotide triphosphate hydrolases"/>
    <property type="match status" value="1"/>
</dbReference>
<dbReference type="GO" id="GO:0034040">
    <property type="term" value="F:ATPase-coupled lipid transmembrane transporter activity"/>
    <property type="evidence" value="ECO:0007669"/>
    <property type="project" value="TreeGrafter"/>
</dbReference>
<evidence type="ECO:0000256" key="1">
    <source>
        <dbReference type="ARBA" id="ARBA00004651"/>
    </source>
</evidence>
<gene>
    <name evidence="12" type="ordered locus">UWK_02446</name>
</gene>
<evidence type="ECO:0000256" key="2">
    <source>
        <dbReference type="ARBA" id="ARBA00022448"/>
    </source>
</evidence>
<evidence type="ECO:0000256" key="4">
    <source>
        <dbReference type="ARBA" id="ARBA00022692"/>
    </source>
</evidence>
<dbReference type="PANTHER" id="PTHR24221">
    <property type="entry name" value="ATP-BINDING CASSETTE SUB-FAMILY B"/>
    <property type="match status" value="1"/>
</dbReference>
<protein>
    <submittedName>
        <fullName evidence="12">ABC-type multidrug transport system, ATPase and permease component</fullName>
    </submittedName>
</protein>
<keyword evidence="3" id="KW-1003">Cell membrane</keyword>
<dbReference type="GO" id="GO:0140359">
    <property type="term" value="F:ABC-type transporter activity"/>
    <property type="evidence" value="ECO:0007669"/>
    <property type="project" value="InterPro"/>
</dbReference>
<evidence type="ECO:0000256" key="8">
    <source>
        <dbReference type="ARBA" id="ARBA00023136"/>
    </source>
</evidence>
<dbReference type="EMBL" id="CP003985">
    <property type="protein sequence ID" value="AGF78985.1"/>
    <property type="molecule type" value="Genomic_DNA"/>
</dbReference>
<dbReference type="SMART" id="SM00382">
    <property type="entry name" value="AAA"/>
    <property type="match status" value="1"/>
</dbReference>
<dbReference type="STRING" id="1167006.UWK_02446"/>
<dbReference type="Pfam" id="PF00005">
    <property type="entry name" value="ABC_tran"/>
    <property type="match status" value="1"/>
</dbReference>
<evidence type="ECO:0000256" key="9">
    <source>
        <dbReference type="SAM" id="Phobius"/>
    </source>
</evidence>
<proteinExistence type="predicted"/>
<feature type="transmembrane region" description="Helical" evidence="9">
    <location>
        <begin position="172"/>
        <end position="189"/>
    </location>
</feature>
<evidence type="ECO:0000256" key="5">
    <source>
        <dbReference type="ARBA" id="ARBA00022741"/>
    </source>
</evidence>
<dbReference type="PROSITE" id="PS00211">
    <property type="entry name" value="ABC_TRANSPORTER_1"/>
    <property type="match status" value="1"/>
</dbReference>
<dbReference type="InterPro" id="IPR036640">
    <property type="entry name" value="ABC1_TM_sf"/>
</dbReference>
<evidence type="ECO:0000256" key="3">
    <source>
        <dbReference type="ARBA" id="ARBA00022475"/>
    </source>
</evidence>
<dbReference type="Proteomes" id="UP000011721">
    <property type="component" value="Chromosome"/>
</dbReference>
<dbReference type="InterPro" id="IPR011527">
    <property type="entry name" value="ABC1_TM_dom"/>
</dbReference>
<dbReference type="PROSITE" id="PS50893">
    <property type="entry name" value="ABC_TRANSPORTER_2"/>
    <property type="match status" value="1"/>
</dbReference>
<keyword evidence="6" id="KW-0067">ATP-binding</keyword>
<keyword evidence="7 9" id="KW-1133">Transmembrane helix</keyword>
<evidence type="ECO:0000259" key="11">
    <source>
        <dbReference type="PROSITE" id="PS50929"/>
    </source>
</evidence>
<accession>M1PHA8</accession>
<dbReference type="InterPro" id="IPR017871">
    <property type="entry name" value="ABC_transporter-like_CS"/>
</dbReference>
<dbReference type="SUPFAM" id="SSF52540">
    <property type="entry name" value="P-loop containing nucleoside triphosphate hydrolases"/>
    <property type="match status" value="1"/>
</dbReference>
<dbReference type="Pfam" id="PF00664">
    <property type="entry name" value="ABC_membrane"/>
    <property type="match status" value="1"/>
</dbReference>
<keyword evidence="5" id="KW-0547">Nucleotide-binding</keyword>
<feature type="transmembrane region" description="Helical" evidence="9">
    <location>
        <begin position="17"/>
        <end position="39"/>
    </location>
</feature>
<dbReference type="SUPFAM" id="SSF90123">
    <property type="entry name" value="ABC transporter transmembrane region"/>
    <property type="match status" value="1"/>
</dbReference>
<keyword evidence="13" id="KW-1185">Reference proteome</keyword>
<evidence type="ECO:0000259" key="10">
    <source>
        <dbReference type="PROSITE" id="PS50893"/>
    </source>
</evidence>
<name>M1PHA8_DESSD</name>
<evidence type="ECO:0000313" key="12">
    <source>
        <dbReference type="EMBL" id="AGF78985.1"/>
    </source>
</evidence>
<dbReference type="GO" id="GO:0005524">
    <property type="term" value="F:ATP binding"/>
    <property type="evidence" value="ECO:0007669"/>
    <property type="project" value="UniProtKB-KW"/>
</dbReference>
<dbReference type="FunFam" id="3.40.50.300:FF:000221">
    <property type="entry name" value="Multidrug ABC transporter ATP-binding protein"/>
    <property type="match status" value="1"/>
</dbReference>
<organism evidence="12 13">
    <name type="scientific">Desulfocapsa sulfexigens (strain DSM 10523 / SB164P1)</name>
    <dbReference type="NCBI Taxonomy" id="1167006"/>
    <lineage>
        <taxon>Bacteria</taxon>
        <taxon>Pseudomonadati</taxon>
        <taxon>Thermodesulfobacteriota</taxon>
        <taxon>Desulfobulbia</taxon>
        <taxon>Desulfobulbales</taxon>
        <taxon>Desulfocapsaceae</taxon>
        <taxon>Desulfocapsa</taxon>
    </lineage>
</organism>
<keyword evidence="8 9" id="KW-0472">Membrane</keyword>
<feature type="transmembrane region" description="Helical" evidence="9">
    <location>
        <begin position="253"/>
        <end position="276"/>
    </location>
</feature>
<dbReference type="KEGG" id="dsf:UWK_02446"/>
<dbReference type="PANTHER" id="PTHR24221:SF654">
    <property type="entry name" value="ATP-BINDING CASSETTE SUB-FAMILY B MEMBER 6"/>
    <property type="match status" value="1"/>
</dbReference>
<dbReference type="InterPro" id="IPR003439">
    <property type="entry name" value="ABC_transporter-like_ATP-bd"/>
</dbReference>
<dbReference type="HOGENOM" id="CLU_000604_84_3_7"/>
<dbReference type="RefSeq" id="WP_015404671.1">
    <property type="nucleotide sequence ID" value="NC_020304.1"/>
</dbReference>
<dbReference type="InterPro" id="IPR003593">
    <property type="entry name" value="AAA+_ATPase"/>
</dbReference>
<evidence type="ECO:0000313" key="13">
    <source>
        <dbReference type="Proteomes" id="UP000011721"/>
    </source>
</evidence>
<dbReference type="GO" id="GO:0005886">
    <property type="term" value="C:plasma membrane"/>
    <property type="evidence" value="ECO:0007669"/>
    <property type="project" value="UniProtKB-SubCell"/>
</dbReference>
<dbReference type="OrthoDB" id="9809450at2"/>
<evidence type="ECO:0000256" key="6">
    <source>
        <dbReference type="ARBA" id="ARBA00022840"/>
    </source>
</evidence>
<feature type="domain" description="ABC transmembrane type-1" evidence="11">
    <location>
        <begin position="34"/>
        <end position="314"/>
    </location>
</feature>
<dbReference type="InterPro" id="IPR039421">
    <property type="entry name" value="Type_1_exporter"/>
</dbReference>
<feature type="transmembrane region" description="Helical" evidence="9">
    <location>
        <begin position="59"/>
        <end position="89"/>
    </location>
</feature>
<dbReference type="InterPro" id="IPR027417">
    <property type="entry name" value="P-loop_NTPase"/>
</dbReference>
<reference evidence="13" key="1">
    <citation type="journal article" date="2013" name="Stand. Genomic Sci.">
        <title>Complete genome sequence of Desulfocapsa sulfexigens, a marine deltaproteobacterium specialized in disproportionating inorganic sulfur compounds.</title>
        <authorList>
            <person name="Finster K.W."/>
            <person name="Kjeldsen K.U."/>
            <person name="Kube M."/>
            <person name="Reinhardt R."/>
            <person name="Mussmann M."/>
            <person name="Amann R."/>
            <person name="Schreiber L."/>
        </authorList>
    </citation>
    <scope>NUCLEOTIDE SEQUENCE [LARGE SCALE GENOMIC DNA]</scope>
    <source>
        <strain evidence="13">DSM 10523 / SB164P1</strain>
    </source>
</reference>
<dbReference type="Gene3D" id="1.20.1560.10">
    <property type="entry name" value="ABC transporter type 1, transmembrane domain"/>
    <property type="match status" value="1"/>
</dbReference>
<dbReference type="PATRIC" id="fig|1167006.5.peg.2656"/>
<feature type="domain" description="ABC transporter" evidence="10">
    <location>
        <begin position="348"/>
        <end position="582"/>
    </location>
</feature>